<name>A0ABN1LTY6_9ALTE</name>
<reference evidence="1 2" key="1">
    <citation type="journal article" date="2019" name="Int. J. Syst. Evol. Microbiol.">
        <title>The Global Catalogue of Microorganisms (GCM) 10K type strain sequencing project: providing services to taxonomists for standard genome sequencing and annotation.</title>
        <authorList>
            <consortium name="The Broad Institute Genomics Platform"/>
            <consortium name="The Broad Institute Genome Sequencing Center for Infectious Disease"/>
            <person name="Wu L."/>
            <person name="Ma J."/>
        </authorList>
    </citation>
    <scope>NUCLEOTIDE SEQUENCE [LARGE SCALE GENOMIC DNA]</scope>
    <source>
        <strain evidence="1 2">JCM 15896</strain>
    </source>
</reference>
<comment type="caution">
    <text evidence="1">The sequence shown here is derived from an EMBL/GenBank/DDBJ whole genome shotgun (WGS) entry which is preliminary data.</text>
</comment>
<keyword evidence="2" id="KW-1185">Reference proteome</keyword>
<accession>A0ABN1LTY6</accession>
<organism evidence="1 2">
    <name type="scientific">Aliiglaciecola litoralis</name>
    <dbReference type="NCBI Taxonomy" id="582857"/>
    <lineage>
        <taxon>Bacteria</taxon>
        <taxon>Pseudomonadati</taxon>
        <taxon>Pseudomonadota</taxon>
        <taxon>Gammaproteobacteria</taxon>
        <taxon>Alteromonadales</taxon>
        <taxon>Alteromonadaceae</taxon>
        <taxon>Aliiglaciecola</taxon>
    </lineage>
</organism>
<sequence>MATNKTINNIRFAYWEKASLSLRAKALGFSRYCKRYMLIGT</sequence>
<gene>
    <name evidence="1" type="ORF">GCM10009114_36950</name>
</gene>
<evidence type="ECO:0000313" key="1">
    <source>
        <dbReference type="EMBL" id="GAA0860319.1"/>
    </source>
</evidence>
<protein>
    <submittedName>
        <fullName evidence="1">Uncharacterized protein</fullName>
    </submittedName>
</protein>
<proteinExistence type="predicted"/>
<dbReference type="EMBL" id="BAAAFD010000024">
    <property type="protein sequence ID" value="GAA0860319.1"/>
    <property type="molecule type" value="Genomic_DNA"/>
</dbReference>
<dbReference type="Proteomes" id="UP001500359">
    <property type="component" value="Unassembled WGS sequence"/>
</dbReference>
<evidence type="ECO:0000313" key="2">
    <source>
        <dbReference type="Proteomes" id="UP001500359"/>
    </source>
</evidence>